<comment type="caution">
    <text evidence="1">The sequence shown here is derived from an EMBL/GenBank/DDBJ whole genome shotgun (WGS) entry which is preliminary data.</text>
</comment>
<keyword evidence="2" id="KW-1185">Reference proteome</keyword>
<dbReference type="InterPro" id="IPR027417">
    <property type="entry name" value="P-loop_NTPase"/>
</dbReference>
<evidence type="ECO:0000313" key="1">
    <source>
        <dbReference type="EMBL" id="MFC5544397.1"/>
    </source>
</evidence>
<protein>
    <recommendedName>
        <fullName evidence="3">Sulfotransferase domain-containing protein</fullName>
    </recommendedName>
</protein>
<evidence type="ECO:0008006" key="3">
    <source>
        <dbReference type="Google" id="ProtNLM"/>
    </source>
</evidence>
<sequence length="308" mass="36116">MSNVYDPSSARQQSVDSRALHDLFWTYLNRANLREWEDFKKKCGKILDENKNNILSQELVLFPEFGNVSLEERIRRISEILPKIRIYITIRRQIDYLKSVHSTSLKGLGNPMSQKQYIEMFALPLQIGFQGVLDYEYIISLFRDRGHECHIIPYELILDDKAEFLSRVNKFFKQHIKVSEIDFEPKHASDSLDESKIRSIININNRHFFGSGLGSVPIAESILHLVAKDSATFKKWLNEIEISGAVWNSVKIDIKIRENLAQSFRKTFAQNEWESPPELDARIMSLYRESNEKLDRVFDLDLKKYGYY</sequence>
<gene>
    <name evidence="1" type="ORF">ACFPQA_05020</name>
</gene>
<reference evidence="2" key="1">
    <citation type="journal article" date="2019" name="Int. J. Syst. Evol. Microbiol.">
        <title>The Global Catalogue of Microorganisms (GCM) 10K type strain sequencing project: providing services to taxonomists for standard genome sequencing and annotation.</title>
        <authorList>
            <consortium name="The Broad Institute Genomics Platform"/>
            <consortium name="The Broad Institute Genome Sequencing Center for Infectious Disease"/>
            <person name="Wu L."/>
            <person name="Ma J."/>
        </authorList>
    </citation>
    <scope>NUCLEOTIDE SEQUENCE [LARGE SCALE GENOMIC DNA]</scope>
    <source>
        <strain evidence="2">CGMCC 4.1799</strain>
    </source>
</reference>
<name>A0ABW0RJZ6_9GAMM</name>
<accession>A0ABW0RJZ6</accession>
<organism evidence="1 2">
    <name type="scientific">Marinobacter koreensis</name>
    <dbReference type="NCBI Taxonomy" id="335974"/>
    <lineage>
        <taxon>Bacteria</taxon>
        <taxon>Pseudomonadati</taxon>
        <taxon>Pseudomonadota</taxon>
        <taxon>Gammaproteobacteria</taxon>
        <taxon>Pseudomonadales</taxon>
        <taxon>Marinobacteraceae</taxon>
        <taxon>Marinobacter</taxon>
    </lineage>
</organism>
<dbReference type="EMBL" id="JBHSNL010000001">
    <property type="protein sequence ID" value="MFC5544397.1"/>
    <property type="molecule type" value="Genomic_DNA"/>
</dbReference>
<dbReference type="Proteomes" id="UP001596055">
    <property type="component" value="Unassembled WGS sequence"/>
</dbReference>
<proteinExistence type="predicted"/>
<dbReference type="RefSeq" id="WP_248154683.1">
    <property type="nucleotide sequence ID" value="NZ_JAKZAJ010000001.1"/>
</dbReference>
<evidence type="ECO:0000313" key="2">
    <source>
        <dbReference type="Proteomes" id="UP001596055"/>
    </source>
</evidence>
<dbReference type="Gene3D" id="3.40.50.300">
    <property type="entry name" value="P-loop containing nucleotide triphosphate hydrolases"/>
    <property type="match status" value="1"/>
</dbReference>